<dbReference type="InterPro" id="IPR009057">
    <property type="entry name" value="Homeodomain-like_sf"/>
</dbReference>
<feature type="non-terminal residue" evidence="1">
    <location>
        <position position="1"/>
    </location>
</feature>
<organism evidence="1">
    <name type="scientific">Aphanomyces stellatus</name>
    <dbReference type="NCBI Taxonomy" id="120398"/>
    <lineage>
        <taxon>Eukaryota</taxon>
        <taxon>Sar</taxon>
        <taxon>Stramenopiles</taxon>
        <taxon>Oomycota</taxon>
        <taxon>Saprolegniomycetes</taxon>
        <taxon>Saprolegniales</taxon>
        <taxon>Verrucalvaceae</taxon>
        <taxon>Aphanomyces</taxon>
    </lineage>
</organism>
<evidence type="ECO:0000313" key="1">
    <source>
        <dbReference type="EMBL" id="KAF0683218.1"/>
    </source>
</evidence>
<dbReference type="OrthoDB" id="77096at2759"/>
<dbReference type="InterPro" id="IPR036397">
    <property type="entry name" value="RNaseH_sf"/>
</dbReference>
<dbReference type="PANTHER" id="PTHR47169">
    <property type="entry name" value="OS01G0541250 PROTEIN"/>
    <property type="match status" value="1"/>
</dbReference>
<dbReference type="PANTHER" id="PTHR47169:SF2">
    <property type="entry name" value="OS01G0541250 PROTEIN"/>
    <property type="match status" value="1"/>
</dbReference>
<protein>
    <recommendedName>
        <fullName evidence="2">Transposase Tc1-like domain-containing protein</fullName>
    </recommendedName>
</protein>
<proteinExistence type="predicted"/>
<comment type="caution">
    <text evidence="1">The sequence shown here is derived from an EMBL/GenBank/DDBJ whole genome shotgun (WGS) entry which is preliminary data.</text>
</comment>
<name>A0A6A4XKU3_9STRA</name>
<sequence length="402" mass="44873">TKGKLAHGAIGYTASQFNLHRTIVSRIWKAFQRQGLAPSLKAGRVGRKPIYTPALVKSTLRELPQSLRSTMRDMSEATGIPIGSIHRSLKAGTIQRRTSRIKPLLNDNNKAERLAFCRPCGPHSSRFAASGAGEAGSPETPEFDDMWDVVHLDEKWFNVDKDVRKVYLTEGEEPDNRARKSKRFIPKVMFLAAVSRPRYDNVRGENFDGKIGMWPIVEYLPAVRNSRNRPAWTMIPTSVNVDARVYRDYVLTQVIPAIKAKFPTENKRVVLQHDNATPHGGITDADLECVSTDGWSFVVRCQPPQSPDLNVLDLGLFASIQALQLKLFCRTVDDVIRATLAAFERSGGETLTKVFLTLQAVMRLVLENNGGNQFRLPHLRKDAMHRAGALMSNVSCPASLLM</sequence>
<gene>
    <name evidence="1" type="ORF">As57867_024640</name>
</gene>
<reference evidence="1" key="1">
    <citation type="submission" date="2019-06" db="EMBL/GenBank/DDBJ databases">
        <title>Genomics analysis of Aphanomyces spp. identifies a new class of oomycete effector associated with host adaptation.</title>
        <authorList>
            <person name="Gaulin E."/>
        </authorList>
    </citation>
    <scope>NUCLEOTIDE SEQUENCE</scope>
    <source>
        <strain evidence="1">CBS 578.67</strain>
    </source>
</reference>
<dbReference type="Gene3D" id="3.30.420.10">
    <property type="entry name" value="Ribonuclease H-like superfamily/Ribonuclease H"/>
    <property type="match status" value="1"/>
</dbReference>
<dbReference type="SUPFAM" id="SSF46689">
    <property type="entry name" value="Homeodomain-like"/>
    <property type="match status" value="1"/>
</dbReference>
<accession>A0A6A4XKU3</accession>
<dbReference type="AlphaFoldDB" id="A0A6A4XKU3"/>
<dbReference type="GO" id="GO:0003676">
    <property type="term" value="F:nucleic acid binding"/>
    <property type="evidence" value="ECO:0007669"/>
    <property type="project" value="InterPro"/>
</dbReference>
<evidence type="ECO:0008006" key="2">
    <source>
        <dbReference type="Google" id="ProtNLM"/>
    </source>
</evidence>
<dbReference type="EMBL" id="VJMH01007435">
    <property type="protein sequence ID" value="KAF0683218.1"/>
    <property type="molecule type" value="Genomic_DNA"/>
</dbReference>